<dbReference type="RefSeq" id="WP_108854207.1">
    <property type="nucleotide sequence ID" value="NZ_OMOQ01000003.1"/>
</dbReference>
<name>A0A2R8BLC9_9RHOB</name>
<keyword evidence="4" id="KW-1185">Reference proteome</keyword>
<dbReference type="Gene3D" id="3.40.50.410">
    <property type="entry name" value="von Willebrand factor, type A domain"/>
    <property type="match status" value="1"/>
</dbReference>
<accession>A0A2R8BLC9</accession>
<dbReference type="PANTHER" id="PTHR10579:SF43">
    <property type="entry name" value="ZINC FINGER (C3HC4-TYPE RING FINGER) FAMILY PROTEIN"/>
    <property type="match status" value="1"/>
</dbReference>
<dbReference type="Pfam" id="PF12034">
    <property type="entry name" value="YfbK_C"/>
    <property type="match status" value="1"/>
</dbReference>
<evidence type="ECO:0000256" key="1">
    <source>
        <dbReference type="SAM" id="MobiDB-lite"/>
    </source>
</evidence>
<organism evidence="3 4">
    <name type="scientific">Albidovulum aquaemixtae</name>
    <dbReference type="NCBI Taxonomy" id="1542388"/>
    <lineage>
        <taxon>Bacteria</taxon>
        <taxon>Pseudomonadati</taxon>
        <taxon>Pseudomonadota</taxon>
        <taxon>Alphaproteobacteria</taxon>
        <taxon>Rhodobacterales</taxon>
        <taxon>Paracoccaceae</taxon>
        <taxon>Albidovulum</taxon>
    </lineage>
</organism>
<sequence>MSDELDRLREGLKAATPAPDNEAKADALARAMENFDRHQETAKPARPMSDRPERADVLTGVRNMFMKLTTPQMLAATASAAAIGVAVAIWPEVKRETGLPGPTVLTDAPADDLRQAAPKVSGDPVGRMAPKEADEATQREEFRAQPESATDPMVMAEPMVEQAPAPALERSRESGLFADGDVAGVAAVPSREAVIAPEPDTEAYPEADPNPLKIAVEEPVSTFSIDTDTASYSVVRSSLTNGYLPPNQAVRIEEMVNYFPYDYAAPEAGEAPFRASVSLFATPWNANTQLLRIGLQGEMTDLDDRPPLNLVFLIDTSGSMDDPKKLPLLKQSFSLMLGELRPEDRVAIVTYAGSAGLVLEPTEASDRDTIFSALDRLDAGGSTAGQEGLRQAYQVAESMAEEGRIGRILLATDGDFNVGIHDPEELKGFIATKRESGTYLSVLGFGRGNLDDATMQALAQNGNGTAAYIDTLSEAQKVLVDQLSGALFPIADDVKIQIEFNPAAVAEYRLIGYETRALAREDFNNDKVDAGEIGAGHQVTALYEITPVGSPARLSDPLRYAEPELAGDVAELGFLKLRYKAPGEARSRLIETPIPAASGEADTDARFAAAIAGMGQLLSESKYLGDWSWDEAIGLANGAKGTDEFGYRAEAVQLMRLAQSLSR</sequence>
<dbReference type="AlphaFoldDB" id="A0A2R8BLC9"/>
<feature type="region of interest" description="Disordered" evidence="1">
    <location>
        <begin position="1"/>
        <end position="23"/>
    </location>
</feature>
<protein>
    <recommendedName>
        <fullName evidence="2">VWFA domain-containing protein</fullName>
    </recommendedName>
</protein>
<evidence type="ECO:0000313" key="3">
    <source>
        <dbReference type="EMBL" id="SPH24153.1"/>
    </source>
</evidence>
<dbReference type="InterPro" id="IPR021908">
    <property type="entry name" value="YfbK_C"/>
</dbReference>
<evidence type="ECO:0000259" key="2">
    <source>
        <dbReference type="PROSITE" id="PS50234"/>
    </source>
</evidence>
<dbReference type="InterPro" id="IPR022156">
    <property type="entry name" value="Uncharacterised_YfbK_N"/>
</dbReference>
<evidence type="ECO:0000313" key="4">
    <source>
        <dbReference type="Proteomes" id="UP000244924"/>
    </source>
</evidence>
<feature type="region of interest" description="Disordered" evidence="1">
    <location>
        <begin position="115"/>
        <end position="151"/>
    </location>
</feature>
<feature type="compositionally biased region" description="Basic and acidic residues" evidence="1">
    <location>
        <begin position="129"/>
        <end position="144"/>
    </location>
</feature>
<dbReference type="OrthoDB" id="9805121at2"/>
<dbReference type="PANTHER" id="PTHR10579">
    <property type="entry name" value="CALCIUM-ACTIVATED CHLORIDE CHANNEL REGULATOR"/>
    <property type="match status" value="1"/>
</dbReference>
<dbReference type="Proteomes" id="UP000244924">
    <property type="component" value="Unassembled WGS sequence"/>
</dbReference>
<dbReference type="SUPFAM" id="SSF53300">
    <property type="entry name" value="vWA-like"/>
    <property type="match status" value="1"/>
</dbReference>
<proteinExistence type="predicted"/>
<feature type="domain" description="VWFA" evidence="2">
    <location>
        <begin position="309"/>
        <end position="487"/>
    </location>
</feature>
<dbReference type="SMART" id="SM00327">
    <property type="entry name" value="VWA"/>
    <property type="match status" value="1"/>
</dbReference>
<dbReference type="Pfam" id="PF00092">
    <property type="entry name" value="VWA"/>
    <property type="match status" value="1"/>
</dbReference>
<dbReference type="InterPro" id="IPR002035">
    <property type="entry name" value="VWF_A"/>
</dbReference>
<dbReference type="CDD" id="cd01465">
    <property type="entry name" value="vWA_subgroup"/>
    <property type="match status" value="1"/>
</dbReference>
<reference evidence="3 4" key="1">
    <citation type="submission" date="2018-03" db="EMBL/GenBank/DDBJ databases">
        <authorList>
            <person name="Keele B.F."/>
        </authorList>
    </citation>
    <scope>NUCLEOTIDE SEQUENCE [LARGE SCALE GENOMIC DNA]</scope>
    <source>
        <strain evidence="3 4">CECT 8626</strain>
    </source>
</reference>
<gene>
    <name evidence="3" type="ORF">DEA8626_03202</name>
</gene>
<dbReference type="EMBL" id="OMOQ01000003">
    <property type="protein sequence ID" value="SPH24153.1"/>
    <property type="molecule type" value="Genomic_DNA"/>
</dbReference>
<dbReference type="PROSITE" id="PS50234">
    <property type="entry name" value="VWFA"/>
    <property type="match status" value="1"/>
</dbReference>
<feature type="compositionally biased region" description="Basic and acidic residues" evidence="1">
    <location>
        <begin position="1"/>
        <end position="12"/>
    </location>
</feature>
<dbReference type="Pfam" id="PF12450">
    <property type="entry name" value="vWF_A"/>
    <property type="match status" value="1"/>
</dbReference>
<dbReference type="InterPro" id="IPR051266">
    <property type="entry name" value="CLCR"/>
</dbReference>
<dbReference type="InterPro" id="IPR036465">
    <property type="entry name" value="vWFA_dom_sf"/>
</dbReference>